<name>A0A653E9I0_9PSED</name>
<gene>
    <name evidence="2" type="ORF">PMYSY11_4219</name>
</gene>
<dbReference type="RefSeq" id="WP_172970691.1">
    <property type="nucleotide sequence ID" value="NZ_LR215729.2"/>
</dbReference>
<protein>
    <recommendedName>
        <fullName evidence="1">DUF7673 domain-containing protein</fullName>
    </recommendedName>
</protein>
<reference evidence="2" key="1">
    <citation type="submission" date="2019-02" db="EMBL/GenBank/DDBJ databases">
        <authorList>
            <consortium name="Genoscope - CEA"/>
            <person name="William W."/>
        </authorList>
    </citation>
    <scope>NUCLEOTIDE SEQUENCE [LARGE SCALE GENOMIC DNA]</scope>
    <source>
        <strain evidence="2">YSy11</strain>
    </source>
</reference>
<evidence type="ECO:0000259" key="1">
    <source>
        <dbReference type="Pfam" id="PF24720"/>
    </source>
</evidence>
<feature type="domain" description="DUF7673" evidence="1">
    <location>
        <begin position="31"/>
        <end position="114"/>
    </location>
</feature>
<dbReference type="Pfam" id="PF24720">
    <property type="entry name" value="DUF7673"/>
    <property type="match status" value="1"/>
</dbReference>
<accession>A0A653E9I0</accession>
<proteinExistence type="predicted"/>
<dbReference type="InterPro" id="IPR056090">
    <property type="entry name" value="DUF7673"/>
</dbReference>
<dbReference type="EMBL" id="LR215729">
    <property type="protein sequence ID" value="VEV99262.1"/>
    <property type="molecule type" value="Genomic_DNA"/>
</dbReference>
<evidence type="ECO:0000313" key="2">
    <source>
        <dbReference type="EMBL" id="VEV99262.1"/>
    </source>
</evidence>
<sequence length="115" mass="13167">MQTLNNSLSDALNRLAVEEAERPYIRAAGLAALYRLLPVAQRDSGQSGVVARFLLSLYNGTAYPFPLTDLRKLDTTLWHDCIAVLRLDQRPEQEVHQYIEHGEQVWDGFKKVWRA</sequence>
<dbReference type="AlphaFoldDB" id="A0A653E9I0"/>
<organism evidence="2">
    <name type="scientific">Pseudomonas marincola</name>
    <dbReference type="NCBI Taxonomy" id="437900"/>
    <lineage>
        <taxon>Bacteria</taxon>
        <taxon>Pseudomonadati</taxon>
        <taxon>Pseudomonadota</taxon>
        <taxon>Gammaproteobacteria</taxon>
        <taxon>Pseudomonadales</taxon>
        <taxon>Pseudomonadaceae</taxon>
        <taxon>Pseudomonas</taxon>
    </lineage>
</organism>